<gene>
    <name evidence="1" type="ORF">MYCIT1_LOCUS15109</name>
</gene>
<dbReference type="EMBL" id="CAVNYO010000168">
    <property type="protein sequence ID" value="CAK5270581.1"/>
    <property type="molecule type" value="Genomic_DNA"/>
</dbReference>
<feature type="non-terminal residue" evidence="1">
    <location>
        <position position="1"/>
    </location>
</feature>
<organism evidence="1 2">
    <name type="scientific">Mycena citricolor</name>
    <dbReference type="NCBI Taxonomy" id="2018698"/>
    <lineage>
        <taxon>Eukaryota</taxon>
        <taxon>Fungi</taxon>
        <taxon>Dikarya</taxon>
        <taxon>Basidiomycota</taxon>
        <taxon>Agaricomycotina</taxon>
        <taxon>Agaricomycetes</taxon>
        <taxon>Agaricomycetidae</taxon>
        <taxon>Agaricales</taxon>
        <taxon>Marasmiineae</taxon>
        <taxon>Mycenaceae</taxon>
        <taxon>Mycena</taxon>
    </lineage>
</organism>
<protein>
    <submittedName>
        <fullName evidence="1">Uncharacterized protein</fullName>
    </submittedName>
</protein>
<evidence type="ECO:0000313" key="2">
    <source>
        <dbReference type="Proteomes" id="UP001295794"/>
    </source>
</evidence>
<keyword evidence="2" id="KW-1185">Reference proteome</keyword>
<reference evidence="1" key="1">
    <citation type="submission" date="2023-11" db="EMBL/GenBank/DDBJ databases">
        <authorList>
            <person name="De Vega J J."/>
            <person name="De Vega J J."/>
        </authorList>
    </citation>
    <scope>NUCLEOTIDE SEQUENCE</scope>
</reference>
<name>A0AAD2K048_9AGAR</name>
<evidence type="ECO:0000313" key="1">
    <source>
        <dbReference type="EMBL" id="CAK5270581.1"/>
    </source>
</evidence>
<dbReference type="Proteomes" id="UP001295794">
    <property type="component" value="Unassembled WGS sequence"/>
</dbReference>
<sequence length="71" mass="8020">TPRHNDFANVEELQRRIDEYWIVQESMKGLPEHTLAVFPAVLKSDLKEGETQGKGMKLARDGDTLTLNPAL</sequence>
<proteinExistence type="predicted"/>
<accession>A0AAD2K048</accession>
<dbReference type="AlphaFoldDB" id="A0AAD2K048"/>
<comment type="caution">
    <text evidence="1">The sequence shown here is derived from an EMBL/GenBank/DDBJ whole genome shotgun (WGS) entry which is preliminary data.</text>
</comment>